<dbReference type="RefSeq" id="WP_194181867.1">
    <property type="nucleotide sequence ID" value="NZ_JADGIK010000001.1"/>
</dbReference>
<dbReference type="Proteomes" id="UP000608754">
    <property type="component" value="Unassembled WGS sequence"/>
</dbReference>
<name>A0A8J7G468_9FLAO</name>
<evidence type="ECO:0000313" key="2">
    <source>
        <dbReference type="Proteomes" id="UP000608754"/>
    </source>
</evidence>
<organism evidence="1 2">
    <name type="scientific">Faecalibacter rhinopitheci</name>
    <dbReference type="NCBI Taxonomy" id="2779678"/>
    <lineage>
        <taxon>Bacteria</taxon>
        <taxon>Pseudomonadati</taxon>
        <taxon>Bacteroidota</taxon>
        <taxon>Flavobacteriia</taxon>
        <taxon>Flavobacteriales</taxon>
        <taxon>Weeksellaceae</taxon>
        <taxon>Faecalibacter</taxon>
    </lineage>
</organism>
<dbReference type="EMBL" id="JADGIK010000001">
    <property type="protein sequence ID" value="MBF0596342.1"/>
    <property type="molecule type" value="Genomic_DNA"/>
</dbReference>
<protein>
    <submittedName>
        <fullName evidence="1">Uncharacterized protein</fullName>
    </submittedName>
</protein>
<dbReference type="AlphaFoldDB" id="A0A8J7G468"/>
<keyword evidence="2" id="KW-1185">Reference proteome</keyword>
<evidence type="ECO:0000313" key="1">
    <source>
        <dbReference type="EMBL" id="MBF0596342.1"/>
    </source>
</evidence>
<sequence>MKSIYIISLLISTVLFGQNKHPNDIRKIIYDTILSDIQSINSTYINKQIYVDATVPKFDDVEMSPFGVILKSPEYKADNEFCKILQNTFCVDKIEIDHFKHEKVFQIHDDKAYIDFYGIYAPLDHWFQLIQHTFETMLMENKPENTKVLIPVKHVYFDNNFQIEEHFLYKINLDKDFIINSFQRIKF</sequence>
<reference evidence="1" key="1">
    <citation type="submission" date="2020-10" db="EMBL/GenBank/DDBJ databases">
        <authorList>
            <person name="Lu T."/>
            <person name="Wang Q."/>
            <person name="Han X."/>
        </authorList>
    </citation>
    <scope>NUCLEOTIDE SEQUENCE</scope>
    <source>
        <strain evidence="1">WQ 117</strain>
    </source>
</reference>
<accession>A0A8J7G468</accession>
<comment type="caution">
    <text evidence="1">The sequence shown here is derived from an EMBL/GenBank/DDBJ whole genome shotgun (WGS) entry which is preliminary data.</text>
</comment>
<proteinExistence type="predicted"/>
<gene>
    <name evidence="1" type="ORF">IM532_02485</name>
</gene>